<dbReference type="Proteomes" id="UP000692954">
    <property type="component" value="Unassembled WGS sequence"/>
</dbReference>
<reference evidence="1" key="1">
    <citation type="submission" date="2021-01" db="EMBL/GenBank/DDBJ databases">
        <authorList>
            <consortium name="Genoscope - CEA"/>
            <person name="William W."/>
        </authorList>
    </citation>
    <scope>NUCLEOTIDE SEQUENCE</scope>
</reference>
<protein>
    <submittedName>
        <fullName evidence="1">Uncharacterized protein</fullName>
    </submittedName>
</protein>
<proteinExistence type="predicted"/>
<dbReference type="OrthoDB" id="287677at2759"/>
<dbReference type="EMBL" id="CAJJDN010000054">
    <property type="protein sequence ID" value="CAD8089369.1"/>
    <property type="molecule type" value="Genomic_DNA"/>
</dbReference>
<accession>A0A8S1NDP1</accession>
<evidence type="ECO:0000313" key="2">
    <source>
        <dbReference type="Proteomes" id="UP000692954"/>
    </source>
</evidence>
<gene>
    <name evidence="1" type="ORF">PSON_ATCC_30995.1.T0540080</name>
</gene>
<name>A0A8S1NDP1_9CILI</name>
<evidence type="ECO:0000313" key="1">
    <source>
        <dbReference type="EMBL" id="CAD8089369.1"/>
    </source>
</evidence>
<organism evidence="1 2">
    <name type="scientific">Paramecium sonneborni</name>
    <dbReference type="NCBI Taxonomy" id="65129"/>
    <lineage>
        <taxon>Eukaryota</taxon>
        <taxon>Sar</taxon>
        <taxon>Alveolata</taxon>
        <taxon>Ciliophora</taxon>
        <taxon>Intramacronucleata</taxon>
        <taxon>Oligohymenophorea</taxon>
        <taxon>Peniculida</taxon>
        <taxon>Parameciidae</taxon>
        <taxon>Paramecium</taxon>
    </lineage>
</organism>
<sequence>MQQFLNQFKEIINPNDIILKDENTAIGQIYLYNQFSEEYSDLIEKFTTTQSICGYTSVANAIALKQIGPQVGYVQAIQHLRKNSQLRRKYIQDAMIYIQNNRKKYIQESQWLNSNSKDANNYMKDWVANFEISDYLRSKKFENIYFIRNVAFDHPELMNEIKYEEKDRVQEELPFKGDSIFIDYGFTSQFIKRKDFEYSSQHIYVIDILGHFICSIVLENQGKKLILLLETMENNRIKNPTIQQFYKI</sequence>
<dbReference type="AlphaFoldDB" id="A0A8S1NDP1"/>
<keyword evidence="2" id="KW-1185">Reference proteome</keyword>
<comment type="caution">
    <text evidence="1">The sequence shown here is derived from an EMBL/GenBank/DDBJ whole genome shotgun (WGS) entry which is preliminary data.</text>
</comment>